<evidence type="ECO:0000313" key="7">
    <source>
        <dbReference type="Proteomes" id="UP000243217"/>
    </source>
</evidence>
<feature type="transmembrane region" description="Helical" evidence="5">
    <location>
        <begin position="89"/>
        <end position="111"/>
    </location>
</feature>
<dbReference type="EMBL" id="JNBS01001677">
    <property type="protein sequence ID" value="OQS01016.1"/>
    <property type="molecule type" value="Genomic_DNA"/>
</dbReference>
<feature type="transmembrane region" description="Helical" evidence="5">
    <location>
        <begin position="203"/>
        <end position="221"/>
    </location>
</feature>
<dbReference type="InterPro" id="IPR003689">
    <property type="entry name" value="ZIP"/>
</dbReference>
<keyword evidence="4 5" id="KW-0472">Membrane</keyword>
<dbReference type="Pfam" id="PF02535">
    <property type="entry name" value="Zip"/>
    <property type="match status" value="1"/>
</dbReference>
<evidence type="ECO:0000256" key="4">
    <source>
        <dbReference type="ARBA" id="ARBA00023136"/>
    </source>
</evidence>
<dbReference type="PANTHER" id="PTHR11040:SF44">
    <property type="entry name" value="PROTEIN ZNTC-RELATED"/>
    <property type="match status" value="1"/>
</dbReference>
<comment type="caution">
    <text evidence="6">The sequence shown here is derived from an EMBL/GenBank/DDBJ whole genome shotgun (WGS) entry which is preliminary data.</text>
</comment>
<keyword evidence="2 5" id="KW-0812">Transmembrane</keyword>
<dbReference type="OrthoDB" id="91983at2759"/>
<reference evidence="6 7" key="1">
    <citation type="journal article" date="2014" name="Genome Biol. Evol.">
        <title>The secreted proteins of Achlya hypogyna and Thraustotheca clavata identify the ancestral oomycete secretome and reveal gene acquisitions by horizontal gene transfer.</title>
        <authorList>
            <person name="Misner I."/>
            <person name="Blouin N."/>
            <person name="Leonard G."/>
            <person name="Richards T.A."/>
            <person name="Lane C.E."/>
        </authorList>
    </citation>
    <scope>NUCLEOTIDE SEQUENCE [LARGE SCALE GENOMIC DNA]</scope>
    <source>
        <strain evidence="6 7">ATCC 34112</strain>
    </source>
</reference>
<evidence type="ECO:0000256" key="1">
    <source>
        <dbReference type="ARBA" id="ARBA00004141"/>
    </source>
</evidence>
<feature type="transmembrane region" description="Helical" evidence="5">
    <location>
        <begin position="338"/>
        <end position="357"/>
    </location>
</feature>
<keyword evidence="7" id="KW-1185">Reference proteome</keyword>
<evidence type="ECO:0000256" key="3">
    <source>
        <dbReference type="ARBA" id="ARBA00022989"/>
    </source>
</evidence>
<feature type="transmembrane region" description="Helical" evidence="5">
    <location>
        <begin position="296"/>
        <end position="318"/>
    </location>
</feature>
<feature type="transmembrane region" description="Helical" evidence="5">
    <location>
        <begin position="52"/>
        <end position="77"/>
    </location>
</feature>
<feature type="transmembrane region" description="Helical" evidence="5">
    <location>
        <begin position="264"/>
        <end position="284"/>
    </location>
</feature>
<sequence>MSSDFPSPFQSGHGVLTTLSCYANAIRSFLNWIMNNASCGAPLEKGEYNTKLHIISIFVLFSFSLLGSMVPVLSSYLMCLRRSRKFIEFVNSFGFGVIIATTFVHIIPPAFIALNDPCLELRYNSIAMVIIVITIFIMQLLETELMIAMTEHAEKHSDFTSFDDPPLLMPKGNDIDSSRNINGIGHIEQAHISADSAALRKKISVALFEIGIAVHSVIIGVELGVTDGSTFTTLWIALCFHQFFEGIAVGTSAVSAFSGLRASVGTSVIYSLTTPLGIVIGILVSSSYSPTSPSSLWVRGTMEAIAGGILVYAGIVELMTYQCTINAEFHAKSKSKRIAHYMSFYLGAIVMICIGYFN</sequence>
<accession>A0A1V9ZSK6</accession>
<keyword evidence="3 5" id="KW-1133">Transmembrane helix</keyword>
<gene>
    <name evidence="6" type="ORF">THRCLA_05802</name>
</gene>
<dbReference type="PANTHER" id="PTHR11040">
    <property type="entry name" value="ZINC/IRON TRANSPORTER"/>
    <property type="match status" value="1"/>
</dbReference>
<dbReference type="AlphaFoldDB" id="A0A1V9ZSK6"/>
<protein>
    <submittedName>
        <fullName evidence="6">Zinc (Zn2)-Iron (Fe2) Permease (ZIP) Family</fullName>
    </submittedName>
</protein>
<dbReference type="Proteomes" id="UP000243217">
    <property type="component" value="Unassembled WGS sequence"/>
</dbReference>
<evidence type="ECO:0000256" key="5">
    <source>
        <dbReference type="SAM" id="Phobius"/>
    </source>
</evidence>
<dbReference type="GO" id="GO:0005385">
    <property type="term" value="F:zinc ion transmembrane transporter activity"/>
    <property type="evidence" value="ECO:0007669"/>
    <property type="project" value="TreeGrafter"/>
</dbReference>
<evidence type="ECO:0000313" key="6">
    <source>
        <dbReference type="EMBL" id="OQS01016.1"/>
    </source>
</evidence>
<evidence type="ECO:0000256" key="2">
    <source>
        <dbReference type="ARBA" id="ARBA00022692"/>
    </source>
</evidence>
<feature type="transmembrane region" description="Helical" evidence="5">
    <location>
        <begin position="233"/>
        <end position="257"/>
    </location>
</feature>
<organism evidence="6 7">
    <name type="scientific">Thraustotheca clavata</name>
    <dbReference type="NCBI Taxonomy" id="74557"/>
    <lineage>
        <taxon>Eukaryota</taxon>
        <taxon>Sar</taxon>
        <taxon>Stramenopiles</taxon>
        <taxon>Oomycota</taxon>
        <taxon>Saprolegniomycetes</taxon>
        <taxon>Saprolegniales</taxon>
        <taxon>Achlyaceae</taxon>
        <taxon>Thraustotheca</taxon>
    </lineage>
</organism>
<feature type="transmembrane region" description="Helical" evidence="5">
    <location>
        <begin position="123"/>
        <end position="141"/>
    </location>
</feature>
<name>A0A1V9ZSK6_9STRA</name>
<dbReference type="GO" id="GO:0005886">
    <property type="term" value="C:plasma membrane"/>
    <property type="evidence" value="ECO:0007669"/>
    <property type="project" value="TreeGrafter"/>
</dbReference>
<proteinExistence type="predicted"/>
<dbReference type="STRING" id="74557.A0A1V9ZSK6"/>
<comment type="subcellular location">
    <subcellularLocation>
        <location evidence="1">Membrane</location>
        <topology evidence="1">Multi-pass membrane protein</topology>
    </subcellularLocation>
</comment>